<dbReference type="RefSeq" id="WP_186505205.1">
    <property type="nucleotide sequence ID" value="NZ_JACNEP010000002.1"/>
</dbReference>
<organism evidence="1 2">
    <name type="scientific">Neptunicella marina</name>
    <dbReference type="NCBI Taxonomy" id="2125989"/>
    <lineage>
        <taxon>Bacteria</taxon>
        <taxon>Pseudomonadati</taxon>
        <taxon>Pseudomonadota</taxon>
        <taxon>Gammaproteobacteria</taxon>
        <taxon>Alteromonadales</taxon>
        <taxon>Alteromonadaceae</taxon>
        <taxon>Neptunicella</taxon>
    </lineage>
</organism>
<dbReference type="EMBL" id="JACNEP010000002">
    <property type="protein sequence ID" value="MBC3764723.1"/>
    <property type="molecule type" value="Genomic_DNA"/>
</dbReference>
<name>A0A8J6M0G0_9ALTE</name>
<dbReference type="AlphaFoldDB" id="A0A8J6M0G0"/>
<reference evidence="1" key="1">
    <citation type="journal article" date="2018" name="Int. J. Syst. Evol. Microbiol.">
        <title>Neptunicella marina gen. nov., sp. nov., isolated from surface seawater.</title>
        <authorList>
            <person name="Liu X."/>
            <person name="Lai Q."/>
            <person name="Du Y."/>
            <person name="Zhang X."/>
            <person name="Liu Z."/>
            <person name="Sun F."/>
            <person name="Shao Z."/>
        </authorList>
    </citation>
    <scope>NUCLEOTIDE SEQUENCE</scope>
    <source>
        <strain evidence="1">S27-2</strain>
    </source>
</reference>
<protein>
    <submittedName>
        <fullName evidence="1">Uncharacterized protein</fullName>
    </submittedName>
</protein>
<evidence type="ECO:0000313" key="2">
    <source>
        <dbReference type="Proteomes" id="UP000601768"/>
    </source>
</evidence>
<gene>
    <name evidence="1" type="ORF">H8B19_02470</name>
</gene>
<proteinExistence type="predicted"/>
<accession>A0A8J6M0G0</accession>
<reference evidence="1" key="2">
    <citation type="submission" date="2020-08" db="EMBL/GenBank/DDBJ databases">
        <authorList>
            <person name="Lai Q."/>
        </authorList>
    </citation>
    <scope>NUCLEOTIDE SEQUENCE</scope>
    <source>
        <strain evidence="1">S27-2</strain>
    </source>
</reference>
<keyword evidence="2" id="KW-1185">Reference proteome</keyword>
<sequence length="137" mass="15532">MEMTQEDVQHLMSDSAQNAIETTREEFNIELDNSVESVGLVDDIILSWVAKYRDQVLEDQAVFTLCNIYGAYVGEIFRQTLGGQWHYDNSNPDAPYIVLEYAGHSYAFAGICYQRLVNDSNVSVKNYFEAAVSNNTQ</sequence>
<dbReference type="Proteomes" id="UP000601768">
    <property type="component" value="Unassembled WGS sequence"/>
</dbReference>
<comment type="caution">
    <text evidence="1">The sequence shown here is derived from an EMBL/GenBank/DDBJ whole genome shotgun (WGS) entry which is preliminary data.</text>
</comment>
<evidence type="ECO:0000313" key="1">
    <source>
        <dbReference type="EMBL" id="MBC3764723.1"/>
    </source>
</evidence>